<evidence type="ECO:0000256" key="7">
    <source>
        <dbReference type="ARBA" id="ARBA00022660"/>
    </source>
</evidence>
<dbReference type="AlphaFoldDB" id="A0A8D2E8U8"/>
<keyword evidence="11" id="KW-1133">Transmembrane helix</keyword>
<dbReference type="Ensembl" id="ENSTGET00000005834.1">
    <property type="protein sequence ID" value="ENSTGEP00000004793.1"/>
    <property type="gene ID" value="ENSTGEG00000004010.1"/>
</dbReference>
<dbReference type="InterPro" id="IPR026626">
    <property type="entry name" value="NDUFA3"/>
</dbReference>
<keyword evidence="14" id="KW-0472">Membrane</keyword>
<evidence type="ECO:0000313" key="17">
    <source>
        <dbReference type="Ensembl" id="ENSTGEP00000004793.1"/>
    </source>
</evidence>
<evidence type="ECO:0000256" key="12">
    <source>
        <dbReference type="ARBA" id="ARBA00022990"/>
    </source>
</evidence>
<keyword evidence="7" id="KW-0679">Respiratory chain</keyword>
<keyword evidence="12" id="KW-0007">Acetylation</keyword>
<name>A0A8D2E8U8_THEGE</name>
<dbReference type="Pfam" id="PF14987">
    <property type="entry name" value="NADHdh_A3"/>
    <property type="match status" value="1"/>
</dbReference>
<evidence type="ECO:0000256" key="9">
    <source>
        <dbReference type="ARBA" id="ARBA00022792"/>
    </source>
</evidence>
<comment type="similarity">
    <text evidence="3">Belongs to the complex I NDUFA3 subunit family.</text>
</comment>
<evidence type="ECO:0000256" key="16">
    <source>
        <dbReference type="ARBA" id="ARBA00032035"/>
    </source>
</evidence>
<evidence type="ECO:0000256" key="10">
    <source>
        <dbReference type="ARBA" id="ARBA00022982"/>
    </source>
</evidence>
<keyword evidence="6" id="KW-0813">Transport</keyword>
<reference evidence="17" key="2">
    <citation type="submission" date="2025-08" db="UniProtKB">
        <authorList>
            <consortium name="Ensembl"/>
        </authorList>
    </citation>
    <scope>IDENTIFICATION</scope>
</reference>
<dbReference type="GO" id="GO:0005743">
    <property type="term" value="C:mitochondrial inner membrane"/>
    <property type="evidence" value="ECO:0007669"/>
    <property type="project" value="UniProtKB-SubCell"/>
</dbReference>
<comment type="subcellular location">
    <subcellularLocation>
        <location evidence="2">Mitochondrion inner membrane</location>
        <topology evidence="2">Single-pass membrane protein</topology>
    </subcellularLocation>
</comment>
<sequence>MVVRLGTFLKNAWAKEPVWVVSFIIGSLTVILTPLSPYTKYSIMISEATPYNYPVPIRDDGNMQTRAATSRAPRAPAWSG</sequence>
<dbReference type="Proteomes" id="UP000694411">
    <property type="component" value="Chromosome 1"/>
</dbReference>
<dbReference type="GO" id="GO:0045271">
    <property type="term" value="C:respiratory chain complex I"/>
    <property type="evidence" value="ECO:0007669"/>
    <property type="project" value="InterPro"/>
</dbReference>
<accession>A0A8D2E8U8</accession>
<evidence type="ECO:0000256" key="15">
    <source>
        <dbReference type="ARBA" id="ARBA00031425"/>
    </source>
</evidence>
<evidence type="ECO:0000256" key="14">
    <source>
        <dbReference type="ARBA" id="ARBA00023136"/>
    </source>
</evidence>
<dbReference type="PANTHER" id="PTHR15221:SF0">
    <property type="entry name" value="NADH DEHYDROGENASE [UBIQUINONE] 1 ALPHA SUBCOMPLEX SUBUNIT 3"/>
    <property type="match status" value="1"/>
</dbReference>
<organism evidence="17 18">
    <name type="scientific">Theropithecus gelada</name>
    <name type="common">Gelada baboon</name>
    <dbReference type="NCBI Taxonomy" id="9565"/>
    <lineage>
        <taxon>Eukaryota</taxon>
        <taxon>Metazoa</taxon>
        <taxon>Chordata</taxon>
        <taxon>Craniata</taxon>
        <taxon>Vertebrata</taxon>
        <taxon>Euteleostomi</taxon>
        <taxon>Mammalia</taxon>
        <taxon>Eutheria</taxon>
        <taxon>Euarchontoglires</taxon>
        <taxon>Primates</taxon>
        <taxon>Haplorrhini</taxon>
        <taxon>Catarrhini</taxon>
        <taxon>Cercopithecidae</taxon>
        <taxon>Cercopithecinae</taxon>
        <taxon>Theropithecus</taxon>
    </lineage>
</organism>
<evidence type="ECO:0000256" key="11">
    <source>
        <dbReference type="ARBA" id="ARBA00022989"/>
    </source>
</evidence>
<evidence type="ECO:0000256" key="3">
    <source>
        <dbReference type="ARBA" id="ARBA00008253"/>
    </source>
</evidence>
<keyword evidence="10" id="KW-0249">Electron transport</keyword>
<protein>
    <recommendedName>
        <fullName evidence="5">NADH dehydrogenase [ubiquinone] 1 alpha subcomplex subunit 3</fullName>
    </recommendedName>
    <alternativeName>
        <fullName evidence="15">Complex I-B9</fullName>
    </alternativeName>
    <alternativeName>
        <fullName evidence="16">NADH-ubiquinone oxidoreductase B9 subunit</fullName>
    </alternativeName>
</protein>
<evidence type="ECO:0000313" key="18">
    <source>
        <dbReference type="Proteomes" id="UP000694411"/>
    </source>
</evidence>
<evidence type="ECO:0000256" key="8">
    <source>
        <dbReference type="ARBA" id="ARBA00022692"/>
    </source>
</evidence>
<comment type="subunit">
    <text evidence="4">Complex I is composed of 45 different subunits.</text>
</comment>
<keyword evidence="13" id="KW-0496">Mitochondrion</keyword>
<evidence type="ECO:0000256" key="6">
    <source>
        <dbReference type="ARBA" id="ARBA00022448"/>
    </source>
</evidence>
<evidence type="ECO:0000256" key="1">
    <source>
        <dbReference type="ARBA" id="ARBA00003195"/>
    </source>
</evidence>
<dbReference type="PANTHER" id="PTHR15221">
    <property type="entry name" value="NADH DEHYDROGENASE [UBIQUINONE] 1 ALPHA SUBCOMPLEX SUBUNIT 3"/>
    <property type="match status" value="1"/>
</dbReference>
<comment type="function">
    <text evidence="1">Accessory subunit of the mitochondrial membrane respiratory chain NADH dehydrogenase (Complex I), that is believed not to be involved in catalysis. Complex I functions in the transfer of electrons from NADH to the respiratory chain. The immediate electron acceptor for the enzyme is believed to be ubiquinone.</text>
</comment>
<evidence type="ECO:0000256" key="2">
    <source>
        <dbReference type="ARBA" id="ARBA00004434"/>
    </source>
</evidence>
<keyword evidence="8" id="KW-0812">Transmembrane</keyword>
<keyword evidence="9" id="KW-0999">Mitochondrion inner membrane</keyword>
<keyword evidence="18" id="KW-1185">Reference proteome</keyword>
<reference evidence="17" key="3">
    <citation type="submission" date="2025-09" db="UniProtKB">
        <authorList>
            <consortium name="Ensembl"/>
        </authorList>
    </citation>
    <scope>IDENTIFICATION</scope>
</reference>
<proteinExistence type="inferred from homology"/>
<evidence type="ECO:0000256" key="13">
    <source>
        <dbReference type="ARBA" id="ARBA00023128"/>
    </source>
</evidence>
<evidence type="ECO:0000256" key="4">
    <source>
        <dbReference type="ARBA" id="ARBA00011533"/>
    </source>
</evidence>
<reference evidence="17" key="1">
    <citation type="submission" date="2018-05" db="EMBL/GenBank/DDBJ databases">
        <title>Whole genome of Theropithecus gelada.</title>
        <authorList>
            <person name="Chiou K.L."/>
            <person name="Snyder-Mackler N."/>
        </authorList>
    </citation>
    <scope>NUCLEOTIDE SEQUENCE [LARGE SCALE GENOMIC DNA]</scope>
</reference>
<evidence type="ECO:0000256" key="5">
    <source>
        <dbReference type="ARBA" id="ARBA00016391"/>
    </source>
</evidence>